<evidence type="ECO:0000259" key="1">
    <source>
        <dbReference type="PROSITE" id="PS50987"/>
    </source>
</evidence>
<dbReference type="GO" id="GO:0003700">
    <property type="term" value="F:DNA-binding transcription factor activity"/>
    <property type="evidence" value="ECO:0007669"/>
    <property type="project" value="InterPro"/>
</dbReference>
<dbReference type="Pfam" id="PF12840">
    <property type="entry name" value="HTH_20"/>
    <property type="match status" value="1"/>
</dbReference>
<keyword evidence="3" id="KW-1185">Reference proteome</keyword>
<dbReference type="Proteomes" id="UP000572984">
    <property type="component" value="Unassembled WGS sequence"/>
</dbReference>
<organism evidence="2 3">
    <name type="scientific">Microvirga mediterraneensis</name>
    <dbReference type="NCBI Taxonomy" id="2754695"/>
    <lineage>
        <taxon>Bacteria</taxon>
        <taxon>Pseudomonadati</taxon>
        <taxon>Pseudomonadota</taxon>
        <taxon>Alphaproteobacteria</taxon>
        <taxon>Hyphomicrobiales</taxon>
        <taxon>Methylobacteriaceae</taxon>
        <taxon>Microvirga</taxon>
    </lineage>
</organism>
<evidence type="ECO:0000313" key="2">
    <source>
        <dbReference type="EMBL" id="MBA1154869.1"/>
    </source>
</evidence>
<dbReference type="Gene3D" id="1.10.10.10">
    <property type="entry name" value="Winged helix-like DNA-binding domain superfamily/Winged helix DNA-binding domain"/>
    <property type="match status" value="1"/>
</dbReference>
<dbReference type="SMART" id="SM00418">
    <property type="entry name" value="HTH_ARSR"/>
    <property type="match status" value="1"/>
</dbReference>
<sequence length="110" mass="12593">MSSDEESDRIFKALSAATRRGILDALKDRPQTTGELCARFPALDRCTVMQHLKVLEGADLVIVRREGRERWNHLNPLPIRQIYDRWIGAYAGRAVEMLDRLKTDLESKGN</sequence>
<accession>A0A838BID4</accession>
<dbReference type="InterPro" id="IPR001845">
    <property type="entry name" value="HTH_ArsR_DNA-bd_dom"/>
</dbReference>
<comment type="caution">
    <text evidence="2">The sequence shown here is derived from an EMBL/GenBank/DDBJ whole genome shotgun (WGS) entry which is preliminary data.</text>
</comment>
<dbReference type="CDD" id="cd00090">
    <property type="entry name" value="HTH_ARSR"/>
    <property type="match status" value="1"/>
</dbReference>
<dbReference type="AlphaFoldDB" id="A0A838BID4"/>
<proteinExistence type="predicted"/>
<dbReference type="RefSeq" id="WP_181050557.1">
    <property type="nucleotide sequence ID" value="NZ_JACDXJ010000001.1"/>
</dbReference>
<dbReference type="SUPFAM" id="SSF46785">
    <property type="entry name" value="Winged helix' DNA-binding domain"/>
    <property type="match status" value="1"/>
</dbReference>
<feature type="domain" description="HTH arsR-type" evidence="1">
    <location>
        <begin position="1"/>
        <end position="94"/>
    </location>
</feature>
<dbReference type="PANTHER" id="PTHR38600:SF1">
    <property type="entry name" value="TRANSCRIPTIONAL REGULATORY PROTEIN"/>
    <property type="match status" value="1"/>
</dbReference>
<protein>
    <submittedName>
        <fullName evidence="2">Helix-turn-helix transcriptional regulator</fullName>
    </submittedName>
</protein>
<dbReference type="InterPro" id="IPR036388">
    <property type="entry name" value="WH-like_DNA-bd_sf"/>
</dbReference>
<dbReference type="InterPro" id="IPR011991">
    <property type="entry name" value="ArsR-like_HTH"/>
</dbReference>
<evidence type="ECO:0000313" key="3">
    <source>
        <dbReference type="Proteomes" id="UP000572984"/>
    </source>
</evidence>
<dbReference type="PANTHER" id="PTHR38600">
    <property type="entry name" value="TRANSCRIPTIONAL REGULATORY PROTEIN"/>
    <property type="match status" value="1"/>
</dbReference>
<dbReference type="InterPro" id="IPR036390">
    <property type="entry name" value="WH_DNA-bd_sf"/>
</dbReference>
<gene>
    <name evidence="2" type="ORF">H0S73_01840</name>
</gene>
<dbReference type="PROSITE" id="PS50987">
    <property type="entry name" value="HTH_ARSR_2"/>
    <property type="match status" value="1"/>
</dbReference>
<name>A0A838BID4_9HYPH</name>
<dbReference type="EMBL" id="JACDXJ010000001">
    <property type="protein sequence ID" value="MBA1154869.1"/>
    <property type="molecule type" value="Genomic_DNA"/>
</dbReference>
<reference evidence="2 3" key="1">
    <citation type="submission" date="2020-07" db="EMBL/GenBank/DDBJ databases">
        <title>Draft genome and description of Microvirga mediterraneensis Marseille-Q2068 sp. nov.</title>
        <authorList>
            <person name="Boxberger M."/>
        </authorList>
    </citation>
    <scope>NUCLEOTIDE SEQUENCE [LARGE SCALE GENOMIC DNA]</scope>
    <source>
        <strain evidence="2 3">Marseille-Q2068</strain>
    </source>
</reference>
<dbReference type="PRINTS" id="PR00778">
    <property type="entry name" value="HTHARSR"/>
</dbReference>